<dbReference type="GO" id="GO:0016020">
    <property type="term" value="C:membrane"/>
    <property type="evidence" value="ECO:0007669"/>
    <property type="project" value="TreeGrafter"/>
</dbReference>
<keyword evidence="2" id="KW-1133">Transmembrane helix</keyword>
<feature type="region of interest" description="Disordered" evidence="1">
    <location>
        <begin position="18"/>
        <end position="44"/>
    </location>
</feature>
<protein>
    <recommendedName>
        <fullName evidence="6">Transmembrane protein</fullName>
    </recommendedName>
</protein>
<feature type="transmembrane region" description="Helical" evidence="2">
    <location>
        <begin position="78"/>
        <end position="101"/>
    </location>
</feature>
<evidence type="ECO:0000313" key="5">
    <source>
        <dbReference type="Proteomes" id="UP000325577"/>
    </source>
</evidence>
<keyword evidence="3" id="KW-0732">Signal</keyword>
<gene>
    <name evidence="4" type="ORF">F0562_006211</name>
</gene>
<dbReference type="EMBL" id="CM018043">
    <property type="protein sequence ID" value="KAA8531436.1"/>
    <property type="molecule type" value="Genomic_DNA"/>
</dbReference>
<feature type="transmembrane region" description="Helical" evidence="2">
    <location>
        <begin position="460"/>
        <end position="480"/>
    </location>
</feature>
<feature type="transmembrane region" description="Helical" evidence="2">
    <location>
        <begin position="262"/>
        <end position="286"/>
    </location>
</feature>
<evidence type="ECO:0000313" key="4">
    <source>
        <dbReference type="EMBL" id="KAA8531436.1"/>
    </source>
</evidence>
<name>A0A5J5ANZ3_9ASTE</name>
<feature type="compositionally biased region" description="Polar residues" evidence="1">
    <location>
        <begin position="18"/>
        <end position="36"/>
    </location>
</feature>
<organism evidence="4 5">
    <name type="scientific">Nyssa sinensis</name>
    <dbReference type="NCBI Taxonomy" id="561372"/>
    <lineage>
        <taxon>Eukaryota</taxon>
        <taxon>Viridiplantae</taxon>
        <taxon>Streptophyta</taxon>
        <taxon>Embryophyta</taxon>
        <taxon>Tracheophyta</taxon>
        <taxon>Spermatophyta</taxon>
        <taxon>Magnoliopsida</taxon>
        <taxon>eudicotyledons</taxon>
        <taxon>Gunneridae</taxon>
        <taxon>Pentapetalae</taxon>
        <taxon>asterids</taxon>
        <taxon>Cornales</taxon>
        <taxon>Nyssaceae</taxon>
        <taxon>Nyssa</taxon>
    </lineage>
</organism>
<evidence type="ECO:0000256" key="3">
    <source>
        <dbReference type="SAM" id="SignalP"/>
    </source>
</evidence>
<feature type="signal peptide" evidence="3">
    <location>
        <begin position="1"/>
        <end position="15"/>
    </location>
</feature>
<dbReference type="PANTHER" id="PTHR31414">
    <property type="entry name" value="TRANSMEMBRANE PROTEIN DDB_G0292058"/>
    <property type="match status" value="1"/>
</dbReference>
<sequence>MVVVLTLNFAAIVGGLPTSSSSTSEPGRNLLGTENVSEPARKSDDTVRVDPLDHLKKYRGGFDITNKNYWSSTIFTGVYGYAIGVLWLLCGLGYGGFLLAINFCCKNNNRKLKKRSPCHKKCYLWPILLLTFFTILAITASGLVLGGNAKFHSRAKTVVDIIIDTADGASVTIYNTTGAMKNISTSLEESNQGGEASGFLTSTSLQLDSEAANIQRQARKNRRAIDKGLKIVYILTTVIISFNLVAVIALSAFGILKFRRTLHLFIILCWLLTVLCWLFFGVYFFIEKFSGDACTALEDFQRDPNNSSLSSILPCNELLSAKSVLNDVSAGIYGLVDEVNTNISLLQAPYHICNPFSPPPEYQYQPENCPANTIRIGDIPEVLKLFTCSEPSDANNGTCNGGVVISTSDFRRVVAYSSSIQTLLNAYPGMENLVECQTVKDAFSEILHKHCKPLKRYARMVWAAMVFLSTVMVAFVLIWITEAYHEQKHHFSDGSVKPHSTTASRLESGTAKAINNASNPSSVL</sequence>
<evidence type="ECO:0000256" key="2">
    <source>
        <dbReference type="SAM" id="Phobius"/>
    </source>
</evidence>
<feature type="transmembrane region" description="Helical" evidence="2">
    <location>
        <begin position="122"/>
        <end position="145"/>
    </location>
</feature>
<dbReference type="AlphaFoldDB" id="A0A5J5ANZ3"/>
<evidence type="ECO:0008006" key="6">
    <source>
        <dbReference type="Google" id="ProtNLM"/>
    </source>
</evidence>
<keyword evidence="2" id="KW-0812">Transmembrane</keyword>
<feature type="chain" id="PRO_5023834070" description="Transmembrane protein" evidence="3">
    <location>
        <begin position="16"/>
        <end position="524"/>
    </location>
</feature>
<reference evidence="4 5" key="1">
    <citation type="submission" date="2019-09" db="EMBL/GenBank/DDBJ databases">
        <title>A chromosome-level genome assembly of the Chinese tupelo Nyssa sinensis.</title>
        <authorList>
            <person name="Yang X."/>
            <person name="Kang M."/>
            <person name="Yang Y."/>
            <person name="Xiong H."/>
            <person name="Wang M."/>
            <person name="Zhang Z."/>
            <person name="Wang Z."/>
            <person name="Wu H."/>
            <person name="Ma T."/>
            <person name="Liu J."/>
            <person name="Xi Z."/>
        </authorList>
    </citation>
    <scope>NUCLEOTIDE SEQUENCE [LARGE SCALE GENOMIC DNA]</scope>
    <source>
        <strain evidence="4">J267</strain>
        <tissue evidence="4">Leaf</tissue>
    </source>
</reference>
<keyword evidence="5" id="KW-1185">Reference proteome</keyword>
<dbReference type="InterPro" id="IPR040283">
    <property type="entry name" value="DDB_G0292058-like"/>
</dbReference>
<keyword evidence="2" id="KW-0472">Membrane</keyword>
<evidence type="ECO:0000256" key="1">
    <source>
        <dbReference type="SAM" id="MobiDB-lite"/>
    </source>
</evidence>
<dbReference type="PANTHER" id="PTHR31414:SF18">
    <property type="entry name" value="TRANSMEMBRANE PROTEIN-RELATED"/>
    <property type="match status" value="1"/>
</dbReference>
<accession>A0A5J5ANZ3</accession>
<dbReference type="Proteomes" id="UP000325577">
    <property type="component" value="Linkage Group LG2"/>
</dbReference>
<feature type="transmembrane region" description="Helical" evidence="2">
    <location>
        <begin position="231"/>
        <end position="255"/>
    </location>
</feature>
<dbReference type="OrthoDB" id="1922814at2759"/>
<feature type="region of interest" description="Disordered" evidence="1">
    <location>
        <begin position="491"/>
        <end position="524"/>
    </location>
</feature>
<proteinExistence type="predicted"/>
<feature type="compositionally biased region" description="Polar residues" evidence="1">
    <location>
        <begin position="498"/>
        <end position="524"/>
    </location>
</feature>